<dbReference type="AlphaFoldDB" id="A0A2V3TX43"/>
<dbReference type="EMBL" id="QJJK01000013">
    <property type="protein sequence ID" value="PXW53653.1"/>
    <property type="molecule type" value="Genomic_DNA"/>
</dbReference>
<name>A0A2V3TX43_9HYPH</name>
<evidence type="ECO:0000259" key="1">
    <source>
        <dbReference type="Pfam" id="PF20056"/>
    </source>
</evidence>
<evidence type="ECO:0000313" key="3">
    <source>
        <dbReference type="Proteomes" id="UP000248021"/>
    </source>
</evidence>
<organism evidence="2 3">
    <name type="scientific">Chelatococcus asaccharovorans</name>
    <dbReference type="NCBI Taxonomy" id="28210"/>
    <lineage>
        <taxon>Bacteria</taxon>
        <taxon>Pseudomonadati</taxon>
        <taxon>Pseudomonadota</taxon>
        <taxon>Alphaproteobacteria</taxon>
        <taxon>Hyphomicrobiales</taxon>
        <taxon>Chelatococcaceae</taxon>
        <taxon>Chelatococcus</taxon>
    </lineage>
</organism>
<keyword evidence="3" id="KW-1185">Reference proteome</keyword>
<dbReference type="InterPro" id="IPR045601">
    <property type="entry name" value="DUF6455"/>
</dbReference>
<accession>A0A2V3TX43</accession>
<sequence>MSKFSRMITRSNERATLFSRMIETLGVDIVPAAAANETAVGSAIRGCLACAASAECRRFLDRRSAGAAGKAPAFCPNRDLMRSMPRQT</sequence>
<gene>
    <name evidence="2" type="ORF">C7450_113141</name>
</gene>
<proteinExistence type="predicted"/>
<feature type="domain" description="DUF6455" evidence="1">
    <location>
        <begin position="10"/>
        <end position="84"/>
    </location>
</feature>
<comment type="caution">
    <text evidence="2">The sequence shown here is derived from an EMBL/GenBank/DDBJ whole genome shotgun (WGS) entry which is preliminary data.</text>
</comment>
<dbReference type="RefSeq" id="WP_410369380.1">
    <property type="nucleotide sequence ID" value="NZ_CAKNFN010000001.1"/>
</dbReference>
<protein>
    <recommendedName>
        <fullName evidence="1">DUF6455 domain-containing protein</fullName>
    </recommendedName>
</protein>
<reference evidence="2 3" key="1">
    <citation type="submission" date="2018-05" db="EMBL/GenBank/DDBJ databases">
        <title>Genomic Encyclopedia of Type Strains, Phase IV (KMG-IV): sequencing the most valuable type-strain genomes for metagenomic binning, comparative biology and taxonomic classification.</title>
        <authorList>
            <person name="Goeker M."/>
        </authorList>
    </citation>
    <scope>NUCLEOTIDE SEQUENCE [LARGE SCALE GENOMIC DNA]</scope>
    <source>
        <strain evidence="2 3">DSM 6462</strain>
    </source>
</reference>
<dbReference type="Proteomes" id="UP000248021">
    <property type="component" value="Unassembled WGS sequence"/>
</dbReference>
<evidence type="ECO:0000313" key="2">
    <source>
        <dbReference type="EMBL" id="PXW53653.1"/>
    </source>
</evidence>
<dbReference type="Pfam" id="PF20056">
    <property type="entry name" value="DUF6455"/>
    <property type="match status" value="1"/>
</dbReference>